<organism evidence="2 3">
    <name type="scientific">Pipistrellus nathusii</name>
    <name type="common">Nathusius' pipistrelle</name>
    <dbReference type="NCBI Taxonomy" id="59473"/>
    <lineage>
        <taxon>Eukaryota</taxon>
        <taxon>Metazoa</taxon>
        <taxon>Chordata</taxon>
        <taxon>Craniata</taxon>
        <taxon>Vertebrata</taxon>
        <taxon>Euteleostomi</taxon>
        <taxon>Mammalia</taxon>
        <taxon>Eutheria</taxon>
        <taxon>Laurasiatheria</taxon>
        <taxon>Chiroptera</taxon>
        <taxon>Yangochiroptera</taxon>
        <taxon>Vespertilionidae</taxon>
        <taxon>Pipistrellus</taxon>
    </lineage>
</organism>
<dbReference type="EMBL" id="OY882859">
    <property type="protein sequence ID" value="CAK6441012.1"/>
    <property type="molecule type" value="Genomic_DNA"/>
</dbReference>
<proteinExistence type="predicted"/>
<feature type="compositionally biased region" description="Pro residues" evidence="1">
    <location>
        <begin position="62"/>
        <end position="76"/>
    </location>
</feature>
<feature type="region of interest" description="Disordered" evidence="1">
    <location>
        <begin position="45"/>
        <end position="135"/>
    </location>
</feature>
<feature type="compositionally biased region" description="Low complexity" evidence="1">
    <location>
        <begin position="52"/>
        <end position="61"/>
    </location>
</feature>
<gene>
    <name evidence="2" type="ORF">MPIPNATIZW_LOCUS9318</name>
</gene>
<dbReference type="Proteomes" id="UP001314169">
    <property type="component" value="Chromosome 2"/>
</dbReference>
<keyword evidence="3" id="KW-1185">Reference proteome</keyword>
<evidence type="ECO:0000313" key="2">
    <source>
        <dbReference type="EMBL" id="CAK6441012.1"/>
    </source>
</evidence>
<evidence type="ECO:0000256" key="1">
    <source>
        <dbReference type="SAM" id="MobiDB-lite"/>
    </source>
</evidence>
<sequence>MARRAPEATDPSSQLLCAFWGLFGAPHGEGSIVAASFSPTRHAFIRPSAGDAAGSTASCPPASSPAPPRPAPPLSSPPLARAHGEPAGPPPPAARGLPRTRQRTAARDPPVAPLCSGESGRGWGSQRATAAADAH</sequence>
<name>A0ABN9ZXQ3_PIPNA</name>
<protein>
    <submittedName>
        <fullName evidence="2">Uncharacterized protein</fullName>
    </submittedName>
</protein>
<evidence type="ECO:0000313" key="3">
    <source>
        <dbReference type="Proteomes" id="UP001314169"/>
    </source>
</evidence>
<accession>A0ABN9ZXQ3</accession>
<reference evidence="2" key="1">
    <citation type="submission" date="2023-12" db="EMBL/GenBank/DDBJ databases">
        <authorList>
            <person name="Brown T."/>
        </authorList>
    </citation>
    <scope>NUCLEOTIDE SEQUENCE</scope>
</reference>